<evidence type="ECO:0000256" key="2">
    <source>
        <dbReference type="ARBA" id="ARBA00022692"/>
    </source>
</evidence>
<dbReference type="PANTHER" id="PTHR10994">
    <property type="entry name" value="RETICULON"/>
    <property type="match status" value="1"/>
</dbReference>
<keyword evidence="4 6" id="KW-1133">Transmembrane helix</keyword>
<dbReference type="OrthoDB" id="567788at2759"/>
<evidence type="ECO:0000256" key="3">
    <source>
        <dbReference type="ARBA" id="ARBA00022824"/>
    </source>
</evidence>
<accession>A0A1U7LTV3</accession>
<comment type="subcellular location">
    <subcellularLocation>
        <location evidence="1 6">Endoplasmic reticulum membrane</location>
        <topology evidence="1 6">Multi-pass membrane protein</topology>
    </subcellularLocation>
</comment>
<evidence type="ECO:0000256" key="7">
    <source>
        <dbReference type="SAM" id="MobiDB-lite"/>
    </source>
</evidence>
<evidence type="ECO:0000256" key="4">
    <source>
        <dbReference type="ARBA" id="ARBA00022989"/>
    </source>
</evidence>
<feature type="transmembrane region" description="Helical" evidence="6">
    <location>
        <begin position="69"/>
        <end position="87"/>
    </location>
</feature>
<evidence type="ECO:0000313" key="9">
    <source>
        <dbReference type="EMBL" id="OLL26100.1"/>
    </source>
</evidence>
<dbReference type="PANTHER" id="PTHR10994:SF193">
    <property type="entry name" value="RETICULON-LIKE PROTEIN"/>
    <property type="match status" value="1"/>
</dbReference>
<dbReference type="STRING" id="1198029.A0A1U7LTV3"/>
<dbReference type="AlphaFoldDB" id="A0A1U7LTV3"/>
<dbReference type="GO" id="GO:0009617">
    <property type="term" value="P:response to bacterium"/>
    <property type="evidence" value="ECO:0007669"/>
    <property type="project" value="InterPro"/>
</dbReference>
<organism evidence="9 10">
    <name type="scientific">Neolecta irregularis (strain DAH-3)</name>
    <dbReference type="NCBI Taxonomy" id="1198029"/>
    <lineage>
        <taxon>Eukaryota</taxon>
        <taxon>Fungi</taxon>
        <taxon>Dikarya</taxon>
        <taxon>Ascomycota</taxon>
        <taxon>Taphrinomycotina</taxon>
        <taxon>Neolectales</taxon>
        <taxon>Neolectaceae</taxon>
        <taxon>Neolecta</taxon>
    </lineage>
</organism>
<keyword evidence="2 6" id="KW-0812">Transmembrane</keyword>
<feature type="region of interest" description="Disordered" evidence="7">
    <location>
        <begin position="278"/>
        <end position="303"/>
    </location>
</feature>
<keyword evidence="10" id="KW-1185">Reference proteome</keyword>
<dbReference type="Proteomes" id="UP000186594">
    <property type="component" value="Unassembled WGS sequence"/>
</dbReference>
<protein>
    <recommendedName>
        <fullName evidence="6">Reticulon-like protein</fullName>
    </recommendedName>
</protein>
<reference evidence="9 10" key="1">
    <citation type="submission" date="2016-04" db="EMBL/GenBank/DDBJ databases">
        <title>Evolutionary innovation and constraint leading to complex multicellularity in the Ascomycota.</title>
        <authorList>
            <person name="Cisse O."/>
            <person name="Nguyen A."/>
            <person name="Hewitt D.A."/>
            <person name="Jedd G."/>
            <person name="Stajich J.E."/>
        </authorList>
    </citation>
    <scope>NUCLEOTIDE SEQUENCE [LARGE SCALE GENOMIC DNA]</scope>
    <source>
        <strain evidence="9 10">DAH-3</strain>
    </source>
</reference>
<dbReference type="GO" id="GO:0005789">
    <property type="term" value="C:endoplasmic reticulum membrane"/>
    <property type="evidence" value="ECO:0007669"/>
    <property type="project" value="UniProtKB-SubCell"/>
</dbReference>
<dbReference type="PROSITE" id="PS50845">
    <property type="entry name" value="RETICULON"/>
    <property type="match status" value="1"/>
</dbReference>
<feature type="domain" description="Reticulon" evidence="8">
    <location>
        <begin position="61"/>
        <end position="253"/>
    </location>
</feature>
<dbReference type="EMBL" id="LXFE01000241">
    <property type="protein sequence ID" value="OLL26100.1"/>
    <property type="molecule type" value="Genomic_DNA"/>
</dbReference>
<dbReference type="OMA" id="TGLMKQY"/>
<evidence type="ECO:0000256" key="1">
    <source>
        <dbReference type="ARBA" id="ARBA00004477"/>
    </source>
</evidence>
<dbReference type="InterPro" id="IPR045064">
    <property type="entry name" value="Reticulon-like"/>
</dbReference>
<dbReference type="Pfam" id="PF02453">
    <property type="entry name" value="Reticulon"/>
    <property type="match status" value="1"/>
</dbReference>
<proteinExistence type="predicted"/>
<feature type="region of interest" description="Disordered" evidence="7">
    <location>
        <begin position="24"/>
        <end position="46"/>
    </location>
</feature>
<keyword evidence="3 6" id="KW-0256">Endoplasmic reticulum</keyword>
<comment type="caution">
    <text evidence="9">The sequence shown here is derived from an EMBL/GenBank/DDBJ whole genome shotgun (WGS) entry which is preliminary data.</text>
</comment>
<name>A0A1U7LTV3_NEOID</name>
<evidence type="ECO:0000256" key="5">
    <source>
        <dbReference type="ARBA" id="ARBA00023136"/>
    </source>
</evidence>
<feature type="transmembrane region" description="Helical" evidence="6">
    <location>
        <begin position="176"/>
        <end position="202"/>
    </location>
</feature>
<dbReference type="InterPro" id="IPR003388">
    <property type="entry name" value="Reticulon"/>
</dbReference>
<evidence type="ECO:0000313" key="10">
    <source>
        <dbReference type="Proteomes" id="UP000186594"/>
    </source>
</evidence>
<sequence length="303" mass="33332">MTQTCDEASIPLLSENTVPLGESAASIPATGGKPSALSSQLGTGKKSDHNQVTLTKYHSFFNELFTWKYPRASGVVFGTILTTLFVTKYFNILRFVFKVLWMAFLASASLEYGGRLMTRNNSGLMSQFRPTGYYSVSKEIAEPFLSELHQLWNFLLLEFQKLAYATNPKHTLGAFLAAWVSCQLVTYLSVLSLLIIATLTAFTTPAVYVRHQKVVDEHLDRARVIINQNLSTVKEAASRHADVVVEQARYYAQQASEKIGASSPFLQGKLAAEAKQNNSFKPARSPLSQAPGAKEAPVEVAAL</sequence>
<evidence type="ECO:0000259" key="8">
    <source>
        <dbReference type="PROSITE" id="PS50845"/>
    </source>
</evidence>
<keyword evidence="5 6" id="KW-0472">Membrane</keyword>
<evidence type="ECO:0000256" key="6">
    <source>
        <dbReference type="RuleBase" id="RU363132"/>
    </source>
</evidence>
<gene>
    <name evidence="9" type="ORF">NEOLI_002522</name>
</gene>